<dbReference type="CDD" id="cd07572">
    <property type="entry name" value="nit"/>
    <property type="match status" value="1"/>
</dbReference>
<feature type="chain" id="PRO_5039922004" evidence="2">
    <location>
        <begin position="22"/>
        <end position="365"/>
    </location>
</feature>
<dbReference type="PANTHER" id="PTHR23088:SF30">
    <property type="entry name" value="OMEGA-AMIDASE NIT2"/>
    <property type="match status" value="1"/>
</dbReference>
<feature type="signal peptide" evidence="2">
    <location>
        <begin position="1"/>
        <end position="21"/>
    </location>
</feature>
<dbReference type="Pfam" id="PF00795">
    <property type="entry name" value="CN_hydrolase"/>
    <property type="match status" value="1"/>
</dbReference>
<proteinExistence type="predicted"/>
<keyword evidence="2" id="KW-0732">Signal</keyword>
<dbReference type="PROSITE" id="PS50263">
    <property type="entry name" value="CN_HYDROLASE"/>
    <property type="match status" value="1"/>
</dbReference>
<feature type="domain" description="CN hydrolase" evidence="3">
    <location>
        <begin position="70"/>
        <end position="337"/>
    </location>
</feature>
<organism evidence="4 5">
    <name type="scientific">Nitzschia inconspicua</name>
    <dbReference type="NCBI Taxonomy" id="303405"/>
    <lineage>
        <taxon>Eukaryota</taxon>
        <taxon>Sar</taxon>
        <taxon>Stramenopiles</taxon>
        <taxon>Ochrophyta</taxon>
        <taxon>Bacillariophyta</taxon>
        <taxon>Bacillariophyceae</taxon>
        <taxon>Bacillariophycidae</taxon>
        <taxon>Bacillariales</taxon>
        <taxon>Bacillariaceae</taxon>
        <taxon>Nitzschia</taxon>
    </lineage>
</organism>
<dbReference type="GO" id="GO:0006528">
    <property type="term" value="P:asparagine metabolic process"/>
    <property type="evidence" value="ECO:0007669"/>
    <property type="project" value="TreeGrafter"/>
</dbReference>
<evidence type="ECO:0000256" key="2">
    <source>
        <dbReference type="SAM" id="SignalP"/>
    </source>
</evidence>
<dbReference type="OrthoDB" id="10250282at2759"/>
<reference evidence="4" key="2">
    <citation type="submission" date="2021-04" db="EMBL/GenBank/DDBJ databases">
        <authorList>
            <person name="Podell S."/>
        </authorList>
    </citation>
    <scope>NUCLEOTIDE SEQUENCE</scope>
    <source>
        <strain evidence="4">Hildebrandi</strain>
    </source>
</reference>
<evidence type="ECO:0000259" key="3">
    <source>
        <dbReference type="PROSITE" id="PS50263"/>
    </source>
</evidence>
<sequence>MRLGSKPFLLWSSSALSTVSAFRNFGSKSSAATTSLFAFVTPRHTQSRFDRIQLRMSSSTLDNTSQPSTLRVAMCQFPVTHHKDQNEQTAKSYLQQAKDQGAQLAVLPEIWNSPYATAAFPEYAEVLPDLGDSTAEHSSASQLLMVAAKEHNMWIIGGSIPERVEENGETIIYNTCLVLNPHGTVVAKHRKVHLFDIDVPGGITFFESETLTAGSTVSHFSTPFGEIGVGICYDIRFAEYAMVLRQKYNCVLLVYPGAFNMTTGPAHWELLQRARALDNQCFVVTASPARTTEENADTNSKYPHYAAWGHSTVVSPWGEIVATTDETEGLVVADLDLSLIQQVRNGIPIGNQRRTDLYSLEEKQK</sequence>
<dbReference type="PANTHER" id="PTHR23088">
    <property type="entry name" value="NITRILASE-RELATED"/>
    <property type="match status" value="1"/>
</dbReference>
<dbReference type="InterPro" id="IPR045254">
    <property type="entry name" value="Nit1/2_C-N_Hydrolase"/>
</dbReference>
<evidence type="ECO:0000313" key="5">
    <source>
        <dbReference type="Proteomes" id="UP000693970"/>
    </source>
</evidence>
<evidence type="ECO:0000313" key="4">
    <source>
        <dbReference type="EMBL" id="KAG7351975.1"/>
    </source>
</evidence>
<keyword evidence="1" id="KW-0378">Hydrolase</keyword>
<dbReference type="AlphaFoldDB" id="A0A9K3KZN7"/>
<dbReference type="InterPro" id="IPR003010">
    <property type="entry name" value="C-N_Hydrolase"/>
</dbReference>
<dbReference type="Proteomes" id="UP000693970">
    <property type="component" value="Unassembled WGS sequence"/>
</dbReference>
<name>A0A9K3KZN7_9STRA</name>
<dbReference type="GO" id="GO:0050152">
    <property type="term" value="F:omega-amidase activity"/>
    <property type="evidence" value="ECO:0007669"/>
    <property type="project" value="TreeGrafter"/>
</dbReference>
<reference evidence="4" key="1">
    <citation type="journal article" date="2021" name="Sci. Rep.">
        <title>Diploid genomic architecture of Nitzschia inconspicua, an elite biomass production diatom.</title>
        <authorList>
            <person name="Oliver A."/>
            <person name="Podell S."/>
            <person name="Pinowska A."/>
            <person name="Traller J.C."/>
            <person name="Smith S.R."/>
            <person name="McClure R."/>
            <person name="Beliaev A."/>
            <person name="Bohutskyi P."/>
            <person name="Hill E.A."/>
            <person name="Rabines A."/>
            <person name="Zheng H."/>
            <person name="Allen L.Z."/>
            <person name="Kuo A."/>
            <person name="Grigoriev I.V."/>
            <person name="Allen A.E."/>
            <person name="Hazlebeck D."/>
            <person name="Allen E.E."/>
        </authorList>
    </citation>
    <scope>NUCLEOTIDE SEQUENCE</scope>
    <source>
        <strain evidence="4">Hildebrandi</strain>
    </source>
</reference>
<dbReference type="GO" id="GO:0005739">
    <property type="term" value="C:mitochondrion"/>
    <property type="evidence" value="ECO:0007669"/>
    <property type="project" value="TreeGrafter"/>
</dbReference>
<protein>
    <submittedName>
        <fullName evidence="4">Amidohydrolase</fullName>
    </submittedName>
</protein>
<dbReference type="GO" id="GO:0006541">
    <property type="term" value="P:glutamine metabolic process"/>
    <property type="evidence" value="ECO:0007669"/>
    <property type="project" value="TreeGrafter"/>
</dbReference>
<dbReference type="GO" id="GO:0006107">
    <property type="term" value="P:oxaloacetate metabolic process"/>
    <property type="evidence" value="ECO:0007669"/>
    <property type="project" value="TreeGrafter"/>
</dbReference>
<keyword evidence="5" id="KW-1185">Reference proteome</keyword>
<evidence type="ECO:0000256" key="1">
    <source>
        <dbReference type="ARBA" id="ARBA00022801"/>
    </source>
</evidence>
<gene>
    <name evidence="4" type="ORF">IV203_008023</name>
</gene>
<accession>A0A9K3KZN7</accession>
<dbReference type="EMBL" id="JAGRRH010000017">
    <property type="protein sequence ID" value="KAG7351975.1"/>
    <property type="molecule type" value="Genomic_DNA"/>
</dbReference>
<comment type="caution">
    <text evidence="4">The sequence shown here is derived from an EMBL/GenBank/DDBJ whole genome shotgun (WGS) entry which is preliminary data.</text>
</comment>